<dbReference type="InterPro" id="IPR016181">
    <property type="entry name" value="Acyl_CoA_acyltransferase"/>
</dbReference>
<organism evidence="2 3">
    <name type="scientific">Sedimenticola thiotaurini</name>
    <dbReference type="NCBI Taxonomy" id="1543721"/>
    <lineage>
        <taxon>Bacteria</taxon>
        <taxon>Pseudomonadati</taxon>
        <taxon>Pseudomonadota</taxon>
        <taxon>Gammaproteobacteria</taxon>
        <taxon>Chromatiales</taxon>
        <taxon>Sedimenticolaceae</taxon>
        <taxon>Sedimenticola</taxon>
    </lineage>
</organism>
<dbReference type="Proteomes" id="UP000034410">
    <property type="component" value="Chromosome"/>
</dbReference>
<accession>A0A0F7JVW4</accession>
<dbReference type="PATRIC" id="fig|1543721.4.peg.910"/>
<dbReference type="Gene3D" id="3.40.630.30">
    <property type="match status" value="1"/>
</dbReference>
<dbReference type="SUPFAM" id="SSF55729">
    <property type="entry name" value="Acyl-CoA N-acyltransferases (Nat)"/>
    <property type="match status" value="2"/>
</dbReference>
<dbReference type="InterPro" id="IPR038740">
    <property type="entry name" value="BioF2-like_GNAT_dom"/>
</dbReference>
<reference evidence="2 3" key="1">
    <citation type="journal article" date="2015" name="Genome Announc.">
        <title>Complete Genome Sequence of Sedimenticola thiotaurini Strain SIP-G1, a Polyphosphate- and Polyhydroxyalkanoate-Accumulating Sulfur-Oxidizing Gammaproteobacterium Isolated from Salt Marsh Sediments.</title>
        <authorList>
            <person name="Flood B.E."/>
            <person name="Jones D.S."/>
            <person name="Bailey J.V."/>
        </authorList>
    </citation>
    <scope>NUCLEOTIDE SEQUENCE [LARGE SCALE GENOMIC DNA]</scope>
    <source>
        <strain evidence="2 3">SIP-G1</strain>
    </source>
</reference>
<evidence type="ECO:0000313" key="3">
    <source>
        <dbReference type="Proteomes" id="UP000034410"/>
    </source>
</evidence>
<dbReference type="AlphaFoldDB" id="A0A0F7JVW4"/>
<evidence type="ECO:0000259" key="1">
    <source>
        <dbReference type="Pfam" id="PF13480"/>
    </source>
</evidence>
<dbReference type="OrthoDB" id="9773932at2"/>
<feature type="domain" description="BioF2-like acetyltransferase" evidence="1">
    <location>
        <begin position="159"/>
        <end position="291"/>
    </location>
</feature>
<name>A0A0F7JVW4_9GAMM</name>
<dbReference type="InterPro" id="IPR017469">
    <property type="entry name" value="PEP-CTERM_FemAB-rel"/>
</dbReference>
<dbReference type="KEGG" id="seds:AAY24_04355"/>
<protein>
    <submittedName>
        <fullName evidence="2">Peptidoglycan bridge formation protein FemAB</fullName>
    </submittedName>
</protein>
<keyword evidence="3" id="KW-1185">Reference proteome</keyword>
<dbReference type="EMBL" id="CP011412">
    <property type="protein sequence ID" value="AKH19717.1"/>
    <property type="molecule type" value="Genomic_DNA"/>
</dbReference>
<dbReference type="PANTHER" id="PTHR36174:SF1">
    <property type="entry name" value="LIPID II:GLYCINE GLYCYLTRANSFERASE"/>
    <property type="match status" value="1"/>
</dbReference>
<evidence type="ECO:0000313" key="2">
    <source>
        <dbReference type="EMBL" id="AKH19717.1"/>
    </source>
</evidence>
<dbReference type="PANTHER" id="PTHR36174">
    <property type="entry name" value="LIPID II:GLYCINE GLYCYLTRANSFERASE"/>
    <property type="match status" value="1"/>
</dbReference>
<dbReference type="NCBIfam" id="TIGR03019">
    <property type="entry name" value="pepcterm_femAB"/>
    <property type="match status" value="1"/>
</dbReference>
<proteinExistence type="predicted"/>
<dbReference type="InterPro" id="IPR050644">
    <property type="entry name" value="PG_Glycine_Bridge_Synth"/>
</dbReference>
<sequence>MQSTVTESDVVTVQHLDQSNYARWDQYVKESTDGTFFHLSGWKEVIERAFGYPVYFLYSERAGKITGVLPLGQLKSLLFGNTLSSVPFCVYGGVVADDEASATSLRQAACDLADKLGVDALELKNRTPSDAGWPVKDLYVTFRKEISADPDENLKAIPRKQRAMVRKGIKAGLSAETVSGCDRFFRIYSESVRNLGTPVMPLKYFRVLREVFCEDCDVLVVTHEGQDIAAVMSFYFRDEVLPYYGGSIPLARNLKGNDFMYWELMRRCGERGIRIFDYGRSKVGAGSYSFKKNWGFTPEPLHYEYYLVKASEVPEVNPNNPKYQMLIKAWQRLPLPIANAIGPLLARKLG</sequence>
<dbReference type="Pfam" id="PF13480">
    <property type="entry name" value="Acetyltransf_6"/>
    <property type="match status" value="1"/>
</dbReference>
<gene>
    <name evidence="2" type="ORF">AAY24_04355</name>
</gene>
<dbReference type="RefSeq" id="WP_046858653.1">
    <property type="nucleotide sequence ID" value="NZ_CP011412.1"/>
</dbReference>